<dbReference type="RefSeq" id="WP_014084281.1">
    <property type="nucleotide sequence ID" value="NZ_CBCSFI010000020.1"/>
</dbReference>
<comment type="caution">
    <text evidence="1">The sequence shown here is derived from an EMBL/GenBank/DDBJ whole genome shotgun (WGS) entry which is preliminary data.</text>
</comment>
<evidence type="ECO:0000313" key="2">
    <source>
        <dbReference type="Proteomes" id="UP000220828"/>
    </source>
</evidence>
<gene>
    <name evidence="1" type="ORF">B0A77_15200</name>
</gene>
<evidence type="ECO:0000313" key="1">
    <source>
        <dbReference type="EMBL" id="PDS21724.1"/>
    </source>
</evidence>
<sequence length="162" mass="19269">MKKLLFVIVILSITSCRYFNVSPVNGITTKNLTEKPVERDFIGTWEIDKYSYALINKMEYENRKVELSLNSNGEFETTNLPNFVEVFRENKNKDFINKKGTWKIGKDFEDENWILFLNFENSLKKEDAFGIEFELFMEEEKLILWHFVGDPDSGERLLFRKK</sequence>
<evidence type="ECO:0008006" key="3">
    <source>
        <dbReference type="Google" id="ProtNLM"/>
    </source>
</evidence>
<organism evidence="1 2">
    <name type="scientific">Flavobacterium branchiophilum</name>
    <dbReference type="NCBI Taxonomy" id="55197"/>
    <lineage>
        <taxon>Bacteria</taxon>
        <taxon>Pseudomonadati</taxon>
        <taxon>Bacteroidota</taxon>
        <taxon>Flavobacteriia</taxon>
        <taxon>Flavobacteriales</taxon>
        <taxon>Flavobacteriaceae</taxon>
        <taxon>Flavobacterium</taxon>
    </lineage>
</organism>
<proteinExistence type="predicted"/>
<protein>
    <recommendedName>
        <fullName evidence="3">Lipocalin-like domain-containing protein</fullName>
    </recommendedName>
</protein>
<dbReference type="AlphaFoldDB" id="A0A2H3KMN2"/>
<dbReference type="PROSITE" id="PS51257">
    <property type="entry name" value="PROKAR_LIPOPROTEIN"/>
    <property type="match status" value="1"/>
</dbReference>
<reference evidence="1 2" key="1">
    <citation type="submission" date="2017-09" db="EMBL/GenBank/DDBJ databases">
        <title>Whole genomes of Flavobacteriaceae.</title>
        <authorList>
            <person name="Stine C."/>
            <person name="Li C."/>
            <person name="Tadesse D."/>
        </authorList>
    </citation>
    <scope>NUCLEOTIDE SEQUENCE [LARGE SCALE GENOMIC DNA]</scope>
    <source>
        <strain evidence="1 2">ATCC 35036</strain>
    </source>
</reference>
<dbReference type="Proteomes" id="UP000220828">
    <property type="component" value="Unassembled WGS sequence"/>
</dbReference>
<dbReference type="EMBL" id="PCMW01000154">
    <property type="protein sequence ID" value="PDS21724.1"/>
    <property type="molecule type" value="Genomic_DNA"/>
</dbReference>
<name>A0A2H3KMN2_9FLAO</name>
<dbReference type="OrthoDB" id="1444734at2"/>
<accession>A0A2H3KMN2</accession>